<evidence type="ECO:0000256" key="6">
    <source>
        <dbReference type="ARBA" id="ARBA00022801"/>
    </source>
</evidence>
<organism evidence="15 16">
    <name type="scientific">Phoenix dactylifera</name>
    <name type="common">Date palm</name>
    <dbReference type="NCBI Taxonomy" id="42345"/>
    <lineage>
        <taxon>Eukaryota</taxon>
        <taxon>Viridiplantae</taxon>
        <taxon>Streptophyta</taxon>
        <taxon>Embryophyta</taxon>
        <taxon>Tracheophyta</taxon>
        <taxon>Spermatophyta</taxon>
        <taxon>Magnoliopsida</taxon>
        <taxon>Liliopsida</taxon>
        <taxon>Arecaceae</taxon>
        <taxon>Coryphoideae</taxon>
        <taxon>Phoeniceae</taxon>
        <taxon>Phoenix</taxon>
    </lineage>
</organism>
<dbReference type="PROSITE" id="PS51746">
    <property type="entry name" value="PPM_2"/>
    <property type="match status" value="1"/>
</dbReference>
<evidence type="ECO:0000256" key="4">
    <source>
        <dbReference type="ARBA" id="ARBA00013081"/>
    </source>
</evidence>
<dbReference type="OrthoDB" id="10264738at2759"/>
<evidence type="ECO:0000313" key="15">
    <source>
        <dbReference type="Proteomes" id="UP000228380"/>
    </source>
</evidence>
<evidence type="ECO:0000256" key="8">
    <source>
        <dbReference type="ARBA" id="ARBA00022912"/>
    </source>
</evidence>
<dbReference type="EC" id="3.1.3.16" evidence="4"/>
<dbReference type="GO" id="GO:0004722">
    <property type="term" value="F:protein serine/threonine phosphatase activity"/>
    <property type="evidence" value="ECO:0007669"/>
    <property type="project" value="UniProtKB-EC"/>
</dbReference>
<name>A0A8B7BI69_PHODC</name>
<evidence type="ECO:0000256" key="5">
    <source>
        <dbReference type="ARBA" id="ARBA00022723"/>
    </source>
</evidence>
<dbReference type="AlphaFoldDB" id="A0A8B7BI69"/>
<evidence type="ECO:0000256" key="11">
    <source>
        <dbReference type="ARBA" id="ARBA00048336"/>
    </source>
</evidence>
<keyword evidence="15" id="KW-1185">Reference proteome</keyword>
<dbReference type="KEGG" id="pda:103697366"/>
<reference evidence="16" key="2">
    <citation type="submission" date="2025-08" db="UniProtKB">
        <authorList>
            <consortium name="RefSeq"/>
        </authorList>
    </citation>
    <scope>IDENTIFICATION</scope>
    <source>
        <tissue evidence="16">Young leaves</tissue>
    </source>
</reference>
<dbReference type="GeneID" id="103697366"/>
<comment type="cofactor">
    <cofactor evidence="2">
        <name>Mg(2+)</name>
        <dbReference type="ChEBI" id="CHEBI:18420"/>
    </cofactor>
</comment>
<dbReference type="Gene3D" id="3.60.40.10">
    <property type="entry name" value="PPM-type phosphatase domain"/>
    <property type="match status" value="1"/>
</dbReference>
<dbReference type="InterPro" id="IPR015655">
    <property type="entry name" value="PP2C"/>
</dbReference>
<comment type="catalytic activity">
    <reaction evidence="10">
        <text>O-phospho-L-seryl-[protein] + H2O = L-seryl-[protein] + phosphate</text>
        <dbReference type="Rhea" id="RHEA:20629"/>
        <dbReference type="Rhea" id="RHEA-COMP:9863"/>
        <dbReference type="Rhea" id="RHEA-COMP:11604"/>
        <dbReference type="ChEBI" id="CHEBI:15377"/>
        <dbReference type="ChEBI" id="CHEBI:29999"/>
        <dbReference type="ChEBI" id="CHEBI:43474"/>
        <dbReference type="ChEBI" id="CHEBI:83421"/>
        <dbReference type="EC" id="3.1.3.16"/>
    </reaction>
</comment>
<dbReference type="InterPro" id="IPR000222">
    <property type="entry name" value="PP2C_BS"/>
</dbReference>
<keyword evidence="8 12" id="KW-0904">Protein phosphatase</keyword>
<comment type="catalytic activity">
    <reaction evidence="11">
        <text>O-phospho-L-threonyl-[protein] + H2O = L-threonyl-[protein] + phosphate</text>
        <dbReference type="Rhea" id="RHEA:47004"/>
        <dbReference type="Rhea" id="RHEA-COMP:11060"/>
        <dbReference type="Rhea" id="RHEA-COMP:11605"/>
        <dbReference type="ChEBI" id="CHEBI:15377"/>
        <dbReference type="ChEBI" id="CHEBI:30013"/>
        <dbReference type="ChEBI" id="CHEBI:43474"/>
        <dbReference type="ChEBI" id="CHEBI:61977"/>
        <dbReference type="EC" id="3.1.3.16"/>
    </reaction>
</comment>
<dbReference type="Proteomes" id="UP000228380">
    <property type="component" value="Chromosome 12"/>
</dbReference>
<dbReference type="GO" id="GO:0046872">
    <property type="term" value="F:metal ion binding"/>
    <property type="evidence" value="ECO:0007669"/>
    <property type="project" value="UniProtKB-KW"/>
</dbReference>
<dbReference type="InterPro" id="IPR036457">
    <property type="entry name" value="PPM-type-like_dom_sf"/>
</dbReference>
<feature type="compositionally biased region" description="Polar residues" evidence="13">
    <location>
        <begin position="85"/>
        <end position="95"/>
    </location>
</feature>
<dbReference type="PROSITE" id="PS01032">
    <property type="entry name" value="PPM_1"/>
    <property type="match status" value="1"/>
</dbReference>
<evidence type="ECO:0000256" key="7">
    <source>
        <dbReference type="ARBA" id="ARBA00022842"/>
    </source>
</evidence>
<comment type="similarity">
    <text evidence="3 12">Belongs to the PP2C family.</text>
</comment>
<reference evidence="15" key="1">
    <citation type="journal article" date="2019" name="Nat. Commun.">
        <title>Genome-wide association mapping of date palm fruit traits.</title>
        <authorList>
            <person name="Hazzouri K.M."/>
            <person name="Gros-Balthazard M."/>
            <person name="Flowers J.M."/>
            <person name="Copetti D."/>
            <person name="Lemansour A."/>
            <person name="Lebrun M."/>
            <person name="Masmoudi K."/>
            <person name="Ferrand S."/>
            <person name="Dhar M.I."/>
            <person name="Fresquez Z.A."/>
            <person name="Rosas U."/>
            <person name="Zhang J."/>
            <person name="Talag J."/>
            <person name="Lee S."/>
            <person name="Kudrna D."/>
            <person name="Powell R.F."/>
            <person name="Leitch I.J."/>
            <person name="Krueger R.R."/>
            <person name="Wing R.A."/>
            <person name="Amiri K.M.A."/>
            <person name="Purugganan M.D."/>
        </authorList>
    </citation>
    <scope>NUCLEOTIDE SEQUENCE [LARGE SCALE GENOMIC DNA]</scope>
    <source>
        <strain evidence="15">cv. Khalas</strain>
    </source>
</reference>
<keyword evidence="6 12" id="KW-0378">Hydrolase</keyword>
<evidence type="ECO:0000256" key="12">
    <source>
        <dbReference type="RuleBase" id="RU003465"/>
    </source>
</evidence>
<dbReference type="PANTHER" id="PTHR47992">
    <property type="entry name" value="PROTEIN PHOSPHATASE"/>
    <property type="match status" value="1"/>
</dbReference>
<dbReference type="Pfam" id="PF00481">
    <property type="entry name" value="PP2C"/>
    <property type="match status" value="1"/>
</dbReference>
<keyword evidence="5" id="KW-0479">Metal-binding</keyword>
<evidence type="ECO:0000259" key="14">
    <source>
        <dbReference type="PROSITE" id="PS51746"/>
    </source>
</evidence>
<proteinExistence type="inferred from homology"/>
<evidence type="ECO:0000313" key="16">
    <source>
        <dbReference type="RefSeq" id="XP_008777431.2"/>
    </source>
</evidence>
<evidence type="ECO:0000256" key="2">
    <source>
        <dbReference type="ARBA" id="ARBA00001946"/>
    </source>
</evidence>
<evidence type="ECO:0000256" key="1">
    <source>
        <dbReference type="ARBA" id="ARBA00001936"/>
    </source>
</evidence>
<keyword evidence="9" id="KW-0464">Manganese</keyword>
<gene>
    <name evidence="16" type="primary">LOC103697366</name>
</gene>
<accession>A0A8B7BI69</accession>
<feature type="domain" description="PPM-type phosphatase" evidence="14">
    <location>
        <begin position="132"/>
        <end position="429"/>
    </location>
</feature>
<sequence>MAEICCETEAMAAADAACEPRSRAARRRRMEIRRFRFIASSEEVAPADEELSRKRRRLHCFAWPKASRKDPAEDAAEEPVDRGNGTENTLSSDADASSGPEAPQARAVGSGPSDLGLRYVAAGTGPSDLCPRYGMTSVRGRRREMEDAASMRPDFLRRCREPYGRHHFFGVYDGHGCSHVAVSCKDRMHEIIAEEAGSMRSGPPPAEEWREVMERSFARMDAEAVAWCGSGPRDPASCRCELQTPRCDHVGSTAVVAVVGPARIVVANCGDSRAVLCRNGVPIPLSSDHKPDRPDELERIQAAGGRVIYWEGARVLGVLAMSRAIGDSYLKPYVVSEPEVSVTEREEGDECLILASDGLWDVVTNETACDIARMCLRSGAPAAAAAEEEEEEERRRFKDKACSDAAMLLTRLALARQSADNISVVVIDLRRSSY</sequence>
<dbReference type="RefSeq" id="XP_008777431.2">
    <property type="nucleotide sequence ID" value="XM_008779209.4"/>
</dbReference>
<keyword evidence="7" id="KW-0460">Magnesium</keyword>
<evidence type="ECO:0000256" key="9">
    <source>
        <dbReference type="ARBA" id="ARBA00023211"/>
    </source>
</evidence>
<dbReference type="FunFam" id="3.60.40.10:FF:000046">
    <property type="entry name" value="Probable protein phosphatase 2C 9"/>
    <property type="match status" value="1"/>
</dbReference>
<dbReference type="SMART" id="SM00332">
    <property type="entry name" value="PP2Cc"/>
    <property type="match status" value="1"/>
</dbReference>
<evidence type="ECO:0000256" key="13">
    <source>
        <dbReference type="SAM" id="MobiDB-lite"/>
    </source>
</evidence>
<feature type="region of interest" description="Disordered" evidence="13">
    <location>
        <begin position="68"/>
        <end position="113"/>
    </location>
</feature>
<evidence type="ECO:0000256" key="10">
    <source>
        <dbReference type="ARBA" id="ARBA00047761"/>
    </source>
</evidence>
<comment type="cofactor">
    <cofactor evidence="1">
        <name>Mn(2+)</name>
        <dbReference type="ChEBI" id="CHEBI:29035"/>
    </cofactor>
</comment>
<dbReference type="SUPFAM" id="SSF81606">
    <property type="entry name" value="PP2C-like"/>
    <property type="match status" value="1"/>
</dbReference>
<dbReference type="CDD" id="cd00143">
    <property type="entry name" value="PP2Cc"/>
    <property type="match status" value="1"/>
</dbReference>
<dbReference type="InterPro" id="IPR001932">
    <property type="entry name" value="PPM-type_phosphatase-like_dom"/>
</dbReference>
<protein>
    <recommendedName>
        <fullName evidence="4">protein-serine/threonine phosphatase</fullName>
        <ecNumber evidence="4">3.1.3.16</ecNumber>
    </recommendedName>
</protein>
<evidence type="ECO:0000256" key="3">
    <source>
        <dbReference type="ARBA" id="ARBA00006702"/>
    </source>
</evidence>